<accession>A0A931I712</accession>
<feature type="domain" description="Trypsin-co-occurring" evidence="2">
    <location>
        <begin position="3"/>
        <end position="80"/>
    </location>
</feature>
<dbReference type="InterPro" id="IPR045608">
    <property type="entry name" value="Trypco2"/>
</dbReference>
<dbReference type="AlphaFoldDB" id="A0A931I712"/>
<dbReference type="EMBL" id="JADMLG010000001">
    <property type="protein sequence ID" value="MBH0775050.1"/>
    <property type="molecule type" value="Genomic_DNA"/>
</dbReference>
<evidence type="ECO:0000313" key="3">
    <source>
        <dbReference type="EMBL" id="MBH0775050.1"/>
    </source>
</evidence>
<dbReference type="Proteomes" id="UP000655751">
    <property type="component" value="Unassembled WGS sequence"/>
</dbReference>
<name>A0A931I712_9NOCA</name>
<evidence type="ECO:0000256" key="1">
    <source>
        <dbReference type="SAM" id="MobiDB-lite"/>
    </source>
</evidence>
<protein>
    <recommendedName>
        <fullName evidence="2">Trypsin-co-occurring domain-containing protein</fullName>
    </recommendedName>
</protein>
<reference evidence="3" key="1">
    <citation type="submission" date="2020-11" db="EMBL/GenBank/DDBJ databases">
        <title>Nocardia NEAU-351.nov., a novel actinomycete isolated from the cow dung.</title>
        <authorList>
            <person name="Zhang X."/>
        </authorList>
    </citation>
    <scope>NUCLEOTIDE SEQUENCE</scope>
    <source>
        <strain evidence="3">NEAU-351</strain>
    </source>
</reference>
<evidence type="ECO:0000313" key="4">
    <source>
        <dbReference type="Proteomes" id="UP000655751"/>
    </source>
</evidence>
<evidence type="ECO:0000259" key="2">
    <source>
        <dbReference type="Pfam" id="PF19631"/>
    </source>
</evidence>
<organism evidence="3 4">
    <name type="scientific">Nocardia bovistercoris</name>
    <dbReference type="NCBI Taxonomy" id="2785916"/>
    <lineage>
        <taxon>Bacteria</taxon>
        <taxon>Bacillati</taxon>
        <taxon>Actinomycetota</taxon>
        <taxon>Actinomycetes</taxon>
        <taxon>Mycobacteriales</taxon>
        <taxon>Nocardiaceae</taxon>
        <taxon>Nocardia</taxon>
    </lineage>
</organism>
<gene>
    <name evidence="3" type="ORF">IT779_01975</name>
</gene>
<comment type="caution">
    <text evidence="3">The sequence shown here is derived from an EMBL/GenBank/DDBJ whole genome shotgun (WGS) entry which is preliminary data.</text>
</comment>
<feature type="region of interest" description="Disordered" evidence="1">
    <location>
        <begin position="63"/>
        <end position="114"/>
    </location>
</feature>
<dbReference type="RefSeq" id="WP_196147376.1">
    <property type="nucleotide sequence ID" value="NZ_JADMLG010000001.1"/>
</dbReference>
<proteinExistence type="predicted"/>
<keyword evidence="4" id="KW-1185">Reference proteome</keyword>
<dbReference type="Pfam" id="PF19631">
    <property type="entry name" value="Trypco2"/>
    <property type="match status" value="1"/>
</dbReference>
<sequence length="114" mass="11655">MDIELSDAVAALRDELLAAAAKGAGAGVEFVVGPIELSFEVELRADAKVKGKFTAWVVTGEAEAGGSRARRQKVSLTLNPQMPGGGDVRVGSHRTTNGDAGETDSGAVPGHIGR</sequence>